<sequence length="160" mass="18121">MASSDPLRLPTPPPSYCLPALPPSYSPFDSHSSPSPRKLWRQHCRERMQMLHRFLTVLKRQVREMDTLAAGTDLAFQQHRSEAETVVSLLPAYNEDPEGYATRAALFDETRSSTAAAAVLANETRKMQKLMGALVQNMLLEDRKMADSIQLSDFQRPLFE</sequence>
<organism evidence="1 2">
    <name type="scientific">Hericium alpestre</name>
    <dbReference type="NCBI Taxonomy" id="135208"/>
    <lineage>
        <taxon>Eukaryota</taxon>
        <taxon>Fungi</taxon>
        <taxon>Dikarya</taxon>
        <taxon>Basidiomycota</taxon>
        <taxon>Agaricomycotina</taxon>
        <taxon>Agaricomycetes</taxon>
        <taxon>Russulales</taxon>
        <taxon>Hericiaceae</taxon>
        <taxon>Hericium</taxon>
    </lineage>
</organism>
<keyword evidence="2" id="KW-1185">Reference proteome</keyword>
<proteinExistence type="predicted"/>
<gene>
    <name evidence="1" type="ORF">EWM64_g339</name>
</gene>
<dbReference type="EMBL" id="SFCI01000016">
    <property type="protein sequence ID" value="TFY83667.1"/>
    <property type="molecule type" value="Genomic_DNA"/>
</dbReference>
<accession>A0A4Z0ABE2</accession>
<reference evidence="1 2" key="1">
    <citation type="submission" date="2019-02" db="EMBL/GenBank/DDBJ databases">
        <title>Genome sequencing of the rare red list fungi Hericium alpestre (H. flagellum).</title>
        <authorList>
            <person name="Buettner E."/>
            <person name="Kellner H."/>
        </authorList>
    </citation>
    <scope>NUCLEOTIDE SEQUENCE [LARGE SCALE GENOMIC DNA]</scope>
    <source>
        <strain evidence="1 2">DSM 108284</strain>
    </source>
</reference>
<dbReference type="AlphaFoldDB" id="A0A4Z0ABE2"/>
<dbReference type="Proteomes" id="UP000298061">
    <property type="component" value="Unassembled WGS sequence"/>
</dbReference>
<comment type="caution">
    <text evidence="1">The sequence shown here is derived from an EMBL/GenBank/DDBJ whole genome shotgun (WGS) entry which is preliminary data.</text>
</comment>
<evidence type="ECO:0000313" key="2">
    <source>
        <dbReference type="Proteomes" id="UP000298061"/>
    </source>
</evidence>
<protein>
    <submittedName>
        <fullName evidence="1">Uncharacterized protein</fullName>
    </submittedName>
</protein>
<evidence type="ECO:0000313" key="1">
    <source>
        <dbReference type="EMBL" id="TFY83667.1"/>
    </source>
</evidence>
<name>A0A4Z0ABE2_9AGAM</name>